<sequence>MERQEAFQDSVNKKVLLEWVRITGLANPHKRSFDRVLLDFSNNILKYPKDKPIAFSWSTAAGISKEITAIRAKITYDFWRFFLTEGRQHLAEYNIENHTDIRISKEQTIKVSDTEKLGLYLRKFIREMHLLSRRKCPEILYKKGMLHIGKEHVLSPAMAAFRFDVNLDAWIGLPLENLFTPKEKESIEKGEFKRGELRLTGINLSKPLPIEAGDEGPERKRSKRCEDSVNPEDIQGTSKDN</sequence>
<organism evidence="2 3">
    <name type="scientific">Cylicocyclus nassatus</name>
    <name type="common">Nematode worm</name>
    <dbReference type="NCBI Taxonomy" id="53992"/>
    <lineage>
        <taxon>Eukaryota</taxon>
        <taxon>Metazoa</taxon>
        <taxon>Ecdysozoa</taxon>
        <taxon>Nematoda</taxon>
        <taxon>Chromadorea</taxon>
        <taxon>Rhabditida</taxon>
        <taxon>Rhabditina</taxon>
        <taxon>Rhabditomorpha</taxon>
        <taxon>Strongyloidea</taxon>
        <taxon>Strongylidae</taxon>
        <taxon>Cylicocyclus</taxon>
    </lineage>
</organism>
<protein>
    <submittedName>
        <fullName evidence="2">Uncharacterized protein</fullName>
    </submittedName>
</protein>
<comment type="caution">
    <text evidence="2">The sequence shown here is derived from an EMBL/GenBank/DDBJ whole genome shotgun (WGS) entry which is preliminary data.</text>
</comment>
<dbReference type="AlphaFoldDB" id="A0AA36DQ45"/>
<feature type="compositionally biased region" description="Basic and acidic residues" evidence="1">
    <location>
        <begin position="216"/>
        <end position="227"/>
    </location>
</feature>
<evidence type="ECO:0000256" key="1">
    <source>
        <dbReference type="SAM" id="MobiDB-lite"/>
    </source>
</evidence>
<evidence type="ECO:0000313" key="3">
    <source>
        <dbReference type="Proteomes" id="UP001176961"/>
    </source>
</evidence>
<gene>
    <name evidence="2" type="ORF">CYNAS_LOCUS3284</name>
</gene>
<dbReference type="Proteomes" id="UP001176961">
    <property type="component" value="Unassembled WGS sequence"/>
</dbReference>
<dbReference type="EMBL" id="CATQJL010000001">
    <property type="protein sequence ID" value="CAJ0591301.1"/>
    <property type="molecule type" value="Genomic_DNA"/>
</dbReference>
<name>A0AA36DQ45_CYLNA</name>
<evidence type="ECO:0000313" key="2">
    <source>
        <dbReference type="EMBL" id="CAJ0591301.1"/>
    </source>
</evidence>
<keyword evidence="3" id="KW-1185">Reference proteome</keyword>
<proteinExistence type="predicted"/>
<feature type="region of interest" description="Disordered" evidence="1">
    <location>
        <begin position="205"/>
        <end position="241"/>
    </location>
</feature>
<reference evidence="2" key="1">
    <citation type="submission" date="2023-07" db="EMBL/GenBank/DDBJ databases">
        <authorList>
            <consortium name="CYATHOMIX"/>
        </authorList>
    </citation>
    <scope>NUCLEOTIDE SEQUENCE</scope>
    <source>
        <strain evidence="2">N/A</strain>
    </source>
</reference>
<accession>A0AA36DQ45</accession>